<dbReference type="InterPro" id="IPR013087">
    <property type="entry name" value="Znf_C2H2_type"/>
</dbReference>
<evidence type="ECO:0000256" key="1">
    <source>
        <dbReference type="ARBA" id="ARBA00004123"/>
    </source>
</evidence>
<keyword evidence="14" id="KW-1185">Reference proteome</keyword>
<feature type="compositionally biased region" description="Polar residues" evidence="11">
    <location>
        <begin position="662"/>
        <end position="682"/>
    </location>
</feature>
<dbReference type="Proteomes" id="UP001591681">
    <property type="component" value="Unassembled WGS sequence"/>
</dbReference>
<evidence type="ECO:0000256" key="4">
    <source>
        <dbReference type="ARBA" id="ARBA00022737"/>
    </source>
</evidence>
<feature type="region of interest" description="Disordered" evidence="11">
    <location>
        <begin position="1111"/>
        <end position="1133"/>
    </location>
</feature>
<feature type="region of interest" description="Disordered" evidence="11">
    <location>
        <begin position="716"/>
        <end position="738"/>
    </location>
</feature>
<evidence type="ECO:0000256" key="11">
    <source>
        <dbReference type="SAM" id="MobiDB-lite"/>
    </source>
</evidence>
<feature type="compositionally biased region" description="Basic and acidic residues" evidence="11">
    <location>
        <begin position="1"/>
        <end position="20"/>
    </location>
</feature>
<sequence>MEHYDSAAEQKCNMEREKNILQRKAISEPSPGNRLFSHQDSSGHPELEGRQRGATGSGHKYLPGKPQSSVVCQSSQHNPCPRGSLQSYPQKLAHSYPQQLIQDSVLPGAKPERGPETHVWPLKCPPTNDMFLEETHSQGVLPQQSSSSHVVFVQYSQPGSEQYEEMHKKEFKPKKTGKYICNYCGRACAKPSVLKKHIRSHTGERPYPCGPCGFSFKTKSNLYKHRKSHAHAIKAGLVPFSEQAATRADMDQASSVGEADIHSDGEQSTDTDEETTECLLFQDNCQIPQVPFGTESSTTKKFGQPVYVDSAEELSVASMKVPILIIPKQGIPSGAMDCTNAQICEGDESHAIKQRLALRLTEKKDQGSEQSLNLLSPHSKGSTDSGYFSRSESAEQQISPPNTNVKSYEEIMFGRTWYKPTRQRQSINQGMVAGEDNDVISMNEPDAMLDMGIRTLEHRFQKGDSADLQRLSTSDAKVSTLDPHGNSSLLEPPPDSGPLMRSNSMPTSTLTNLTVPPNLRGSHSFDEMITQDDVFYPGAAGLRRLRRQAAFEHSAHEGHADSENSSILAKITVPPLKFWDRGNVIQDFRTLGKDSISPERERHPFLPHSYTVGIVESTTRKRRIEKSVGDEEDSAGHDERSQTGYIDVVADYEPNKGHDASRGTSTEKGATFTSQSQSSSLENGDHPGSEDLVVVLDLDRKSTGNVISVIQHTNSLSRPSSFERAESTDNPSYQDKPTRKLLEHSDIDHFENGKSPDFVSRFESMEQQQQSDRERAAFSVNQQYHMPHKLVRQPNIQVPEIRVTEEPEKPDREPEAATKEPEKQPIEEFQWPQRSETLSQLPAEKLPPKKKRLRLADMEYSSGESSFESTCTSLSRSPSQDSNLSHSSSFSMSFDKEESLKCMSPTKLDDVCKQSDFLTVPGHTLSSSGHHHKEMRRSSSEQAPCTLPADVPENRSKSFDYGSLSPSSKQGELYASPLSSKEQRRGYLVRQASLSVYSETVLQEQNVDVSMKKEHSDIACISSLGWHSGSLTTVHGTTIGEEPKSKRLQGLSDHEHFTKELIHQEAKHHSLSHTFQHWDNYPTQKWEHCMSYSKHHLPTIHIRHPSLLPDQQQSPQILQPEQSDEEQDKGYSQSYCQPRHLYSHSSQTPLVSSAAVPVVSDSSFPGMLVPVRIPTHVPSYSSIMYTSVSEILPTHAQCTTSRVISIEKTLPISLPGNASKHDSGLQLSHIFGNSDVSVQYPVLKIPAALSGRLNTGIPLSLTSGTVTTTDSSLAIGASKRMLSPANSLELFTETKQQKLVKEERMYGQIVKELSAVELSNTGSSKTKSVCLSKNDTTEQEKINLPSTCTFPVTKGPVNLTALQQGIEALTPPLPISPDIQDRTLSVKQLDVDGSAPEPPCFQKTISRDASLERKQDIGSKPPVNMLVQLVANQAGGGPGCTFLLTDLSDTQQFFQFPTLRTTTSVSWCFLNYTKPNHSQTTPISSVYGSWCVSSYNPNPFSLSTKATLALLCSRQSKNTETYTMAAMYQPGSGKLVPSLLWKQRFSQLKSEVMQIDSSKYSHQETSLSPRENENDRGEKEPILKKAEPTRIKIFEGGYKSNEDYVYVRGRGRGKYICEECGIRCKKPSMLKKHIRTHTDVRPYVCKFCNFAFKTKGNLTKHMKSKAHMKKCLELGVSVTSIDGEAEEADAVEENPRDPGQAGLADHQFSDADDSEGQEDDGDEIDEDEEDEEEYDGDSTPKMCSRSTSPQPSSLAVLAATVVTASQGGSTDFVLPGCKPSLFSFLTSQPIIQVTQLKTCEHMGDSVPIKEYQSLLYGTLAANHRNQLSVQSSMDEDFSLSPENISPSSPSCLSYSGYESSPLRETSPTSQRYLSLRGEFSPRRHLSSRREAQHLRHLSPRRDFFHRDVSPRGDHSPTNLLLPISNMGRPTSPGCELSSRRDLSPRSRYKMRPVSPRRGLHHHSASWNQGQNLQAEVISLAQKARSPPEPETEQTKKVDFGRNSSCTRTATSSHGLFSHLPLHSQQQIHTPFPMIPIGGIQIVQSARPSITGLTPPAHLPLQRNTLEKSSATDMVFQEADGQKPPRGRYFGQSPQTQEKRGEQGMLSEKSGKISSEISSDKVNQQEENIQICTKAIASLRIASEELLEKSLVHDNPLCQHPPTPSHSPSNPDKNSTSQDSSVK</sequence>
<feature type="compositionally biased region" description="Polar residues" evidence="11">
    <location>
        <begin position="2171"/>
        <end position="2182"/>
    </location>
</feature>
<dbReference type="InterPro" id="IPR051969">
    <property type="entry name" value="Zinc-finger_DNA-bd_regulators"/>
</dbReference>
<evidence type="ECO:0000256" key="3">
    <source>
        <dbReference type="ARBA" id="ARBA00022723"/>
    </source>
</evidence>
<feature type="region of interest" description="Disordered" evidence="11">
    <location>
        <begin position="1905"/>
        <end position="1967"/>
    </location>
</feature>
<dbReference type="PROSITE" id="PS00028">
    <property type="entry name" value="ZINC_FINGER_C2H2_1"/>
    <property type="match status" value="3"/>
</dbReference>
<evidence type="ECO:0000256" key="9">
    <source>
        <dbReference type="ARBA" id="ARBA00023242"/>
    </source>
</evidence>
<feature type="region of interest" description="Disordered" evidence="11">
    <location>
        <begin position="2075"/>
        <end position="2122"/>
    </location>
</feature>
<dbReference type="PANTHER" id="PTHR45944">
    <property type="entry name" value="SCHNURRI, ISOFORM F"/>
    <property type="match status" value="1"/>
</dbReference>
<feature type="region of interest" description="Disordered" evidence="11">
    <location>
        <begin position="1980"/>
        <end position="2002"/>
    </location>
</feature>
<feature type="compositionally biased region" description="Basic and acidic residues" evidence="11">
    <location>
        <begin position="41"/>
        <end position="51"/>
    </location>
</feature>
<proteinExistence type="predicted"/>
<feature type="compositionally biased region" description="Basic and acidic residues" evidence="11">
    <location>
        <begin position="625"/>
        <end position="641"/>
    </location>
</feature>
<feature type="compositionally biased region" description="Polar residues" evidence="11">
    <location>
        <begin position="66"/>
        <end position="88"/>
    </location>
</feature>
<feature type="region of interest" description="Disordered" evidence="11">
    <location>
        <begin position="923"/>
        <end position="980"/>
    </location>
</feature>
<dbReference type="PROSITE" id="PS50157">
    <property type="entry name" value="ZINC_FINGER_C2H2_2"/>
    <property type="match status" value="4"/>
</dbReference>
<keyword evidence="6" id="KW-0862">Zinc</keyword>
<feature type="region of interest" description="Disordered" evidence="11">
    <location>
        <begin position="792"/>
        <end position="890"/>
    </location>
</feature>
<feature type="domain" description="C2H2-type" evidence="12">
    <location>
        <begin position="1615"/>
        <end position="1642"/>
    </location>
</feature>
<feature type="region of interest" description="Disordered" evidence="11">
    <location>
        <begin position="1"/>
        <end position="88"/>
    </location>
</feature>
<dbReference type="InterPro" id="IPR036236">
    <property type="entry name" value="Znf_C2H2_sf"/>
</dbReference>
<feature type="compositionally biased region" description="Polar residues" evidence="11">
    <location>
        <begin position="368"/>
        <end position="405"/>
    </location>
</feature>
<feature type="region of interest" description="Disordered" evidence="11">
    <location>
        <begin position="362"/>
        <end position="405"/>
    </location>
</feature>
<feature type="region of interest" description="Disordered" evidence="11">
    <location>
        <begin position="248"/>
        <end position="273"/>
    </location>
</feature>
<keyword evidence="7" id="KW-0805">Transcription regulation</keyword>
<reference evidence="13 14" key="1">
    <citation type="submission" date="2024-09" db="EMBL/GenBank/DDBJ databases">
        <title>A chromosome-level genome assembly of Gray's grenadier anchovy, Coilia grayii.</title>
        <authorList>
            <person name="Fu Z."/>
        </authorList>
    </citation>
    <scope>NUCLEOTIDE SEQUENCE [LARGE SCALE GENOMIC DNA]</scope>
    <source>
        <strain evidence="13">G4</strain>
        <tissue evidence="13">Muscle</tissue>
    </source>
</reference>
<feature type="compositionally biased region" description="Polar residues" evidence="11">
    <location>
        <begin position="862"/>
        <end position="876"/>
    </location>
</feature>
<dbReference type="GO" id="GO:0008270">
    <property type="term" value="F:zinc ion binding"/>
    <property type="evidence" value="ECO:0007669"/>
    <property type="project" value="UniProtKB-KW"/>
</dbReference>
<feature type="compositionally biased region" description="Low complexity" evidence="11">
    <location>
        <begin position="877"/>
        <end position="890"/>
    </location>
</feature>
<gene>
    <name evidence="13" type="ORF">ACEWY4_022596</name>
</gene>
<dbReference type="FunFam" id="3.30.160.60:FF:000033">
    <property type="entry name" value="Immunodeficiency virus type I enhancer binding protein 1"/>
    <property type="match status" value="2"/>
</dbReference>
<feature type="domain" description="C2H2-type" evidence="12">
    <location>
        <begin position="1643"/>
        <end position="1667"/>
    </location>
</feature>
<feature type="compositionally biased region" description="Basic and acidic residues" evidence="11">
    <location>
        <begin position="1905"/>
        <end position="1914"/>
    </location>
</feature>
<dbReference type="PANTHER" id="PTHR45944:SF1">
    <property type="entry name" value="TRANSCRIPTION FACTOR HIVEP2"/>
    <property type="match status" value="1"/>
</dbReference>
<dbReference type="Gene3D" id="3.30.160.60">
    <property type="entry name" value="Classic Zinc Finger"/>
    <property type="match status" value="4"/>
</dbReference>
<evidence type="ECO:0000256" key="10">
    <source>
        <dbReference type="PROSITE-ProRule" id="PRU00042"/>
    </source>
</evidence>
<evidence type="ECO:0000256" key="5">
    <source>
        <dbReference type="ARBA" id="ARBA00022771"/>
    </source>
</evidence>
<protein>
    <recommendedName>
        <fullName evidence="12">C2H2-type domain-containing protein</fullName>
    </recommendedName>
</protein>
<feature type="compositionally biased region" description="Basic and acidic residues" evidence="11">
    <location>
        <begin position="1570"/>
        <end position="1580"/>
    </location>
</feature>
<feature type="compositionally biased region" description="Polar residues" evidence="11">
    <location>
        <begin position="501"/>
        <end position="510"/>
    </location>
</feature>
<evidence type="ECO:0000256" key="7">
    <source>
        <dbReference type="ARBA" id="ARBA00023015"/>
    </source>
</evidence>
<evidence type="ECO:0000256" key="2">
    <source>
        <dbReference type="ARBA" id="ARBA00022553"/>
    </source>
</evidence>
<organism evidence="13 14">
    <name type="scientific">Coilia grayii</name>
    <name type="common">Gray's grenadier anchovy</name>
    <dbReference type="NCBI Taxonomy" id="363190"/>
    <lineage>
        <taxon>Eukaryota</taxon>
        <taxon>Metazoa</taxon>
        <taxon>Chordata</taxon>
        <taxon>Craniata</taxon>
        <taxon>Vertebrata</taxon>
        <taxon>Euteleostomi</taxon>
        <taxon>Actinopterygii</taxon>
        <taxon>Neopterygii</taxon>
        <taxon>Teleostei</taxon>
        <taxon>Clupei</taxon>
        <taxon>Clupeiformes</taxon>
        <taxon>Clupeoidei</taxon>
        <taxon>Engraulidae</taxon>
        <taxon>Coilinae</taxon>
        <taxon>Coilia</taxon>
    </lineage>
</organism>
<keyword evidence="2" id="KW-0597">Phosphoprotein</keyword>
<feature type="region of interest" description="Disordered" evidence="11">
    <location>
        <begin position="2151"/>
        <end position="2182"/>
    </location>
</feature>
<evidence type="ECO:0000313" key="14">
    <source>
        <dbReference type="Proteomes" id="UP001591681"/>
    </source>
</evidence>
<feature type="compositionally biased region" description="Basic and acidic residues" evidence="11">
    <location>
        <begin position="802"/>
        <end position="826"/>
    </location>
</feature>
<evidence type="ECO:0000256" key="8">
    <source>
        <dbReference type="ARBA" id="ARBA00023163"/>
    </source>
</evidence>
<dbReference type="Pfam" id="PF00096">
    <property type="entry name" value="zf-C2H2"/>
    <property type="match status" value="4"/>
</dbReference>
<feature type="compositionally biased region" description="Acidic residues" evidence="11">
    <location>
        <begin position="1710"/>
        <end position="1736"/>
    </location>
</feature>
<dbReference type="FunFam" id="3.30.160.60:FF:000594">
    <property type="entry name" value="Transcription factor HIVEP2"/>
    <property type="match status" value="1"/>
</dbReference>
<dbReference type="FunFam" id="3.30.160.60:FF:000083">
    <property type="entry name" value="Immunodeficiency virus type I enhancer binding protein 1"/>
    <property type="match status" value="1"/>
</dbReference>
<evidence type="ECO:0000259" key="12">
    <source>
        <dbReference type="PROSITE" id="PS50157"/>
    </source>
</evidence>
<keyword evidence="9" id="KW-0539">Nucleus</keyword>
<feature type="domain" description="C2H2-type" evidence="12">
    <location>
        <begin position="207"/>
        <end position="230"/>
    </location>
</feature>
<feature type="domain" description="C2H2-type" evidence="12">
    <location>
        <begin position="179"/>
        <end position="206"/>
    </location>
</feature>
<dbReference type="SMART" id="SM00355">
    <property type="entry name" value="ZnF_C2H2"/>
    <property type="match status" value="4"/>
</dbReference>
<keyword evidence="8" id="KW-0804">Transcription</keyword>
<evidence type="ECO:0000256" key="6">
    <source>
        <dbReference type="ARBA" id="ARBA00022833"/>
    </source>
</evidence>
<feature type="compositionally biased region" description="Polar residues" evidence="11">
    <location>
        <begin position="1556"/>
        <end position="1569"/>
    </location>
</feature>
<name>A0ABD1J6F7_9TELE</name>
<feature type="compositionally biased region" description="Low complexity" evidence="11">
    <location>
        <begin position="1111"/>
        <end position="1121"/>
    </location>
</feature>
<comment type="subcellular location">
    <subcellularLocation>
        <location evidence="1">Nucleus</location>
    </subcellularLocation>
</comment>
<feature type="region of interest" description="Disordered" evidence="11">
    <location>
        <begin position="1686"/>
        <end position="1750"/>
    </location>
</feature>
<feature type="region of interest" description="Disordered" evidence="11">
    <location>
        <begin position="620"/>
        <end position="688"/>
    </location>
</feature>
<dbReference type="GO" id="GO:0006355">
    <property type="term" value="P:regulation of DNA-templated transcription"/>
    <property type="evidence" value="ECO:0007669"/>
    <property type="project" value="UniProtKB-ARBA"/>
</dbReference>
<feature type="region of interest" description="Disordered" evidence="11">
    <location>
        <begin position="464"/>
        <end position="510"/>
    </location>
</feature>
<keyword evidence="5 10" id="KW-0863">Zinc-finger</keyword>
<dbReference type="GO" id="GO:0005634">
    <property type="term" value="C:nucleus"/>
    <property type="evidence" value="ECO:0007669"/>
    <property type="project" value="UniProtKB-SubCell"/>
</dbReference>
<feature type="compositionally biased region" description="Low complexity" evidence="11">
    <location>
        <begin position="1845"/>
        <end position="1860"/>
    </location>
</feature>
<feature type="region of interest" description="Disordered" evidence="11">
    <location>
        <begin position="1556"/>
        <end position="1580"/>
    </location>
</feature>
<evidence type="ECO:0000313" key="13">
    <source>
        <dbReference type="EMBL" id="KAL2082778.1"/>
    </source>
</evidence>
<feature type="region of interest" description="Disordered" evidence="11">
    <location>
        <begin position="1832"/>
        <end position="1871"/>
    </location>
</feature>
<comment type="caution">
    <text evidence="13">The sequence shown here is derived from an EMBL/GenBank/DDBJ whole genome shotgun (WGS) entry which is preliminary data.</text>
</comment>
<dbReference type="SUPFAM" id="SSF57667">
    <property type="entry name" value="beta-beta-alpha zinc fingers"/>
    <property type="match status" value="2"/>
</dbReference>
<accession>A0ABD1J6F7</accession>
<dbReference type="EMBL" id="JBHFQA010000019">
    <property type="protein sequence ID" value="KAL2082778.1"/>
    <property type="molecule type" value="Genomic_DNA"/>
</dbReference>
<keyword evidence="4" id="KW-0677">Repeat</keyword>
<keyword evidence="3" id="KW-0479">Metal-binding</keyword>
<feature type="compositionally biased region" description="Polar residues" evidence="11">
    <location>
        <begin position="1862"/>
        <end position="1871"/>
    </location>
</feature>